<dbReference type="SUPFAM" id="SSF101790">
    <property type="entry name" value="Aminomethyltransferase beta-barrel domain"/>
    <property type="match status" value="1"/>
</dbReference>
<dbReference type="EMBL" id="HBHK01016620">
    <property type="protein sequence ID" value="CAD9689927.1"/>
    <property type="molecule type" value="Transcribed_RNA"/>
</dbReference>
<dbReference type="InterPro" id="IPR006222">
    <property type="entry name" value="GCVT_N"/>
</dbReference>
<feature type="domain" description="Aminomethyltransferase C-terminal" evidence="4">
    <location>
        <begin position="806"/>
        <end position="871"/>
    </location>
</feature>
<evidence type="ECO:0000259" key="3">
    <source>
        <dbReference type="Pfam" id="PF01571"/>
    </source>
</evidence>
<feature type="domain" description="FAD dependent oxidoreductase" evidence="2">
    <location>
        <begin position="33"/>
        <end position="389"/>
    </location>
</feature>
<organism evidence="6">
    <name type="scientific">Mucochytrium quahogii</name>
    <dbReference type="NCBI Taxonomy" id="96639"/>
    <lineage>
        <taxon>Eukaryota</taxon>
        <taxon>Sar</taxon>
        <taxon>Stramenopiles</taxon>
        <taxon>Bigyra</taxon>
        <taxon>Labyrinthulomycetes</taxon>
        <taxon>Thraustochytrida</taxon>
        <taxon>Thraustochytriidae</taxon>
        <taxon>Mucochytrium</taxon>
    </lineage>
</organism>
<dbReference type="Gene3D" id="2.40.30.110">
    <property type="entry name" value="Aminomethyltransferase beta-barrel domains"/>
    <property type="match status" value="1"/>
</dbReference>
<dbReference type="Gene3D" id="3.30.70.1400">
    <property type="entry name" value="Aminomethyltransferase beta-barrel domains"/>
    <property type="match status" value="1"/>
</dbReference>
<dbReference type="InterPro" id="IPR036188">
    <property type="entry name" value="FAD/NAD-bd_sf"/>
</dbReference>
<dbReference type="InterPro" id="IPR013977">
    <property type="entry name" value="GcvT_C"/>
</dbReference>
<evidence type="ECO:0000256" key="1">
    <source>
        <dbReference type="ARBA" id="ARBA00008609"/>
    </source>
</evidence>
<proteinExistence type="inferred from homology"/>
<dbReference type="Gene3D" id="3.30.9.10">
    <property type="entry name" value="D-Amino Acid Oxidase, subunit A, domain 2"/>
    <property type="match status" value="1"/>
</dbReference>
<evidence type="ECO:0008006" key="7">
    <source>
        <dbReference type="Google" id="ProtNLM"/>
    </source>
</evidence>
<name>A0A7S2WI35_9STRA</name>
<comment type="similarity">
    <text evidence="1">Belongs to the GcvT family.</text>
</comment>
<dbReference type="InterPro" id="IPR028896">
    <property type="entry name" value="GcvT/YgfZ/DmdA"/>
</dbReference>
<dbReference type="GO" id="GO:0005739">
    <property type="term" value="C:mitochondrion"/>
    <property type="evidence" value="ECO:0007669"/>
    <property type="project" value="TreeGrafter"/>
</dbReference>
<dbReference type="InterPro" id="IPR032503">
    <property type="entry name" value="FAO_M"/>
</dbReference>
<dbReference type="Gene3D" id="3.50.50.60">
    <property type="entry name" value="FAD/NAD(P)-binding domain"/>
    <property type="match status" value="1"/>
</dbReference>
<evidence type="ECO:0000259" key="4">
    <source>
        <dbReference type="Pfam" id="PF08669"/>
    </source>
</evidence>
<dbReference type="Pfam" id="PF08669">
    <property type="entry name" value="GCV_T_C"/>
    <property type="match status" value="1"/>
</dbReference>
<dbReference type="SUPFAM" id="SSF54373">
    <property type="entry name" value="FAD-linked reductases, C-terminal domain"/>
    <property type="match status" value="1"/>
</dbReference>
<dbReference type="Gene3D" id="3.30.1360.120">
    <property type="entry name" value="Probable tRNA modification gtpase trme, domain 1"/>
    <property type="match status" value="1"/>
</dbReference>
<dbReference type="Pfam" id="PF01571">
    <property type="entry name" value="GCV_T"/>
    <property type="match status" value="1"/>
</dbReference>
<accession>A0A7S2WI35</accession>
<dbReference type="PANTHER" id="PTHR43757">
    <property type="entry name" value="AMINOMETHYLTRANSFERASE"/>
    <property type="match status" value="1"/>
</dbReference>
<feature type="domain" description="FAD dependent oxidoreductase central" evidence="5">
    <location>
        <begin position="393"/>
        <end position="449"/>
    </location>
</feature>
<dbReference type="InterPro" id="IPR029043">
    <property type="entry name" value="GcvT/YgfZ_C"/>
</dbReference>
<evidence type="ECO:0000259" key="5">
    <source>
        <dbReference type="Pfam" id="PF16350"/>
    </source>
</evidence>
<dbReference type="Pfam" id="PF01266">
    <property type="entry name" value="DAO"/>
    <property type="match status" value="1"/>
</dbReference>
<dbReference type="InterPro" id="IPR006076">
    <property type="entry name" value="FAD-dep_OxRdtase"/>
</dbReference>
<dbReference type="Pfam" id="PF16350">
    <property type="entry name" value="FAO_M"/>
    <property type="match status" value="1"/>
</dbReference>
<dbReference type="SUPFAM" id="SSF103025">
    <property type="entry name" value="Folate-binding domain"/>
    <property type="match status" value="1"/>
</dbReference>
<gene>
    <name evidence="6" type="ORF">QSP1433_LOCUS10419</name>
</gene>
<dbReference type="PANTHER" id="PTHR43757:SF11">
    <property type="entry name" value="SARCOSINE DEHYDROGENASE"/>
    <property type="match status" value="1"/>
</dbReference>
<protein>
    <recommendedName>
        <fullName evidence="7">Sarcosine dehydrogenase</fullName>
    </recommendedName>
</protein>
<sequence length="925" mass="101898">MLPSLRARIRQDVSRAVTRGFASKADDLPDSADVVVVGGGSIGTSVLYHLQERGLNAILLEKDQLTAGTTWHSAGMLWRLRPSDIDIELHTYTREMCKKLEEETEESCWTENGGLFIATNKERMAEYARLAETGKYYGIPGEILAPNDILDVHPLLNVSDVFGGMYSPTDGTIDPTGIVNAYAKAAKTRGGKVFEGVALSSIETQSEAMGRSVVSVTTSTGHRIKTKTVVNACGAWANNLAEMVDTKIPLLAMKHAFVVTESIPGMHAGLPNVRDHDLSIYLKTQGDAMAIGGYEQNPEFWNNVDPSFAFGLFELDWDTFGQNLTGHMQRCPAIETTGIKSTVCGPESFTPDHKPLVGPQPGVSGFFNACGYNSMGMMLGGGMGREIATWIVDGSPQVDMFAYDCSRFHPDSVKDAGWVKTRTHESYAKTYAIVFPHDEPLAGRNSRVSVLHEELAKRGCIHQARHGYERPGWFLPGTTTQAEQVPKPYDYYGAYAEGAWRLDGNDDQEDIPGHEDHLYERTIEGELTFDWPESHDLVARECHAARNGAVIFDQSYFGKFLLTGPDAKKAVQYLCGTDIDKQVPGSVSYTPLCNVRGGVEADLTVTLLPDESGYYFAAGGNTVTKDFEWISRQINQHGWDVKFEDHSANITMISVQGPMSRSLLQPLITSGHSLDDESFPFSTCQELEIGGHKLWCLRLTFIGELGFEIHCPSKDALAVYKAIRQAGDELEKTTGAPVRDAGYRAIDSMSAEKNYRHWHADLSNANTPLEAGIGFTVLSKLKREDKPDFLGRGALEKQRETGLHSKLVCLTMGWTTPLNGMETIWRDGKCVGLVRSTAFGHTINKTIAYGYVERDPAEGKITKKWLEAGTWHIGDKCQKQHSATFHPSAPFDSKNLRVKGKYNVPSDIQQVIPAEIVEPKHAVGV</sequence>
<feature type="domain" description="GCVT N-terminal" evidence="3">
    <location>
        <begin position="451"/>
        <end position="777"/>
    </location>
</feature>
<reference evidence="6" key="1">
    <citation type="submission" date="2021-01" db="EMBL/GenBank/DDBJ databases">
        <authorList>
            <person name="Corre E."/>
            <person name="Pelletier E."/>
            <person name="Niang G."/>
            <person name="Scheremetjew M."/>
            <person name="Finn R."/>
            <person name="Kale V."/>
            <person name="Holt S."/>
            <person name="Cochrane G."/>
            <person name="Meng A."/>
            <person name="Brown T."/>
            <person name="Cohen L."/>
        </authorList>
    </citation>
    <scope>NUCLEOTIDE SEQUENCE</scope>
    <source>
        <strain evidence="6">NY070348D</strain>
    </source>
</reference>
<dbReference type="AlphaFoldDB" id="A0A7S2WI35"/>
<evidence type="ECO:0000313" key="6">
    <source>
        <dbReference type="EMBL" id="CAD9689927.1"/>
    </source>
</evidence>
<dbReference type="InterPro" id="IPR027266">
    <property type="entry name" value="TrmE/GcvT-like"/>
</dbReference>
<dbReference type="SUPFAM" id="SSF51905">
    <property type="entry name" value="FAD/NAD(P)-binding domain"/>
    <property type="match status" value="1"/>
</dbReference>
<evidence type="ECO:0000259" key="2">
    <source>
        <dbReference type="Pfam" id="PF01266"/>
    </source>
</evidence>